<evidence type="ECO:0000313" key="5">
    <source>
        <dbReference type="Proteomes" id="UP000631114"/>
    </source>
</evidence>
<dbReference type="InterPro" id="IPR002885">
    <property type="entry name" value="PPR_rpt"/>
</dbReference>
<feature type="repeat" description="PPR" evidence="3">
    <location>
        <begin position="281"/>
        <end position="315"/>
    </location>
</feature>
<accession>A0A835M0H7</accession>
<name>A0A835M0H7_9MAGN</name>
<evidence type="ECO:0000256" key="3">
    <source>
        <dbReference type="PROSITE-ProRule" id="PRU00708"/>
    </source>
</evidence>
<sequence length="396" mass="44794">MKFNRAFTLHKLSNLHAITQGNNKSLYSSLSSSITHLEAQPQPSLETLNNDPQLNFSSPTLIKNTLFEYRNKPIELLKLIDNLGTAHFDLNCFCLAVSILSSLNSPQHAIQLMKKGIEKGYVKSNNEVFKEFESLEMSNTTTLVYDILISTYCKLKKAEEGLECFYFMMDRNVVPKIETCNELLSLLSKQNKTQMVWVLYAEMYKLKMKSTVVTFNVMINVLCKEGKMKKAKAFMGFMEDLGFKPNAITYNTIIHRYCLNGKLESAQEMVGCMKQKGVKLDSYTFGSIISALCKLGRLEEAVALFEKMSQNKLVPSAVTYNTLIDAYCNKGNLVIAFKYRDEMVKKGLCKNKDGNHAEELLKEMLSKGITPDDSTYISLVEGMGKDENLVEKCQVS</sequence>
<keyword evidence="5" id="KW-1185">Reference proteome</keyword>
<dbReference type="NCBIfam" id="TIGR00756">
    <property type="entry name" value="PPR"/>
    <property type="match status" value="6"/>
</dbReference>
<dbReference type="OrthoDB" id="185373at2759"/>
<organism evidence="4 5">
    <name type="scientific">Coptis chinensis</name>
    <dbReference type="NCBI Taxonomy" id="261450"/>
    <lineage>
        <taxon>Eukaryota</taxon>
        <taxon>Viridiplantae</taxon>
        <taxon>Streptophyta</taxon>
        <taxon>Embryophyta</taxon>
        <taxon>Tracheophyta</taxon>
        <taxon>Spermatophyta</taxon>
        <taxon>Magnoliopsida</taxon>
        <taxon>Ranunculales</taxon>
        <taxon>Ranunculaceae</taxon>
        <taxon>Coptidoideae</taxon>
        <taxon>Coptis</taxon>
    </lineage>
</organism>
<gene>
    <name evidence="4" type="ORF">IFM89_018540</name>
</gene>
<dbReference type="PROSITE" id="PS51375">
    <property type="entry name" value="PPR"/>
    <property type="match status" value="5"/>
</dbReference>
<reference evidence="4 5" key="1">
    <citation type="submission" date="2020-10" db="EMBL/GenBank/DDBJ databases">
        <title>The Coptis chinensis genome and diversification of protoberbering-type alkaloids.</title>
        <authorList>
            <person name="Wang B."/>
            <person name="Shu S."/>
            <person name="Song C."/>
            <person name="Liu Y."/>
        </authorList>
    </citation>
    <scope>NUCLEOTIDE SEQUENCE [LARGE SCALE GENOMIC DNA]</scope>
    <source>
        <strain evidence="4">HL-2020</strain>
        <tissue evidence="4">Leaf</tissue>
    </source>
</reference>
<dbReference type="Pfam" id="PF12854">
    <property type="entry name" value="PPR_1"/>
    <property type="match status" value="1"/>
</dbReference>
<feature type="repeat" description="PPR" evidence="3">
    <location>
        <begin position="246"/>
        <end position="280"/>
    </location>
</feature>
<protein>
    <recommendedName>
        <fullName evidence="6">Pentatricopeptide repeat-containing protein</fullName>
    </recommendedName>
</protein>
<proteinExistence type="inferred from homology"/>
<dbReference type="EMBL" id="JADFTS010000003">
    <property type="protein sequence ID" value="KAF9614395.1"/>
    <property type="molecule type" value="Genomic_DNA"/>
</dbReference>
<dbReference type="InterPro" id="IPR011990">
    <property type="entry name" value="TPR-like_helical_dom_sf"/>
</dbReference>
<keyword evidence="2" id="KW-0677">Repeat</keyword>
<feature type="repeat" description="PPR" evidence="3">
    <location>
        <begin position="211"/>
        <end position="245"/>
    </location>
</feature>
<dbReference type="AlphaFoldDB" id="A0A835M0H7"/>
<evidence type="ECO:0008006" key="6">
    <source>
        <dbReference type="Google" id="ProtNLM"/>
    </source>
</evidence>
<dbReference type="Pfam" id="PF01535">
    <property type="entry name" value="PPR"/>
    <property type="match status" value="1"/>
</dbReference>
<dbReference type="Pfam" id="PF13041">
    <property type="entry name" value="PPR_2"/>
    <property type="match status" value="3"/>
</dbReference>
<feature type="repeat" description="PPR" evidence="3">
    <location>
        <begin position="316"/>
        <end position="350"/>
    </location>
</feature>
<evidence type="ECO:0000313" key="4">
    <source>
        <dbReference type="EMBL" id="KAF9614395.1"/>
    </source>
</evidence>
<dbReference type="Gene3D" id="1.25.40.10">
    <property type="entry name" value="Tetratricopeptide repeat domain"/>
    <property type="match status" value="3"/>
</dbReference>
<feature type="repeat" description="PPR" evidence="3">
    <location>
        <begin position="141"/>
        <end position="175"/>
    </location>
</feature>
<dbReference type="Proteomes" id="UP000631114">
    <property type="component" value="Unassembled WGS sequence"/>
</dbReference>
<dbReference type="PANTHER" id="PTHR47941">
    <property type="entry name" value="PENTATRICOPEPTIDE REPEAT-CONTAINING PROTEIN 3, MITOCHONDRIAL"/>
    <property type="match status" value="1"/>
</dbReference>
<comment type="caution">
    <text evidence="4">The sequence shown here is derived from an EMBL/GenBank/DDBJ whole genome shotgun (WGS) entry which is preliminary data.</text>
</comment>
<evidence type="ECO:0000256" key="1">
    <source>
        <dbReference type="ARBA" id="ARBA00007626"/>
    </source>
</evidence>
<evidence type="ECO:0000256" key="2">
    <source>
        <dbReference type="ARBA" id="ARBA00022737"/>
    </source>
</evidence>
<comment type="similarity">
    <text evidence="1">Belongs to the PPR family. P subfamily.</text>
</comment>